<protein>
    <submittedName>
        <fullName evidence="2">Unannotated protein</fullName>
    </submittedName>
</protein>
<gene>
    <name evidence="2" type="ORF">UFOPK3376_00507</name>
</gene>
<name>A0A6J7D3B3_9ZZZZ</name>
<sequence>MVHQAQRPLVVACAALTADLRAVLAADGLAGVVDVHYLPANLHNTPQRIVGELRPIVEQAHAAERPVFVAYADCGTGGLLDAFLAEYPGVGRLPGAHCYEFFAGSQVFAALQEQELGTFYLTDFLAKHFDALVWNGLGLDRAPQLRDMYFGHYTRLVHLAQADDAAAHGAAVNAAERLGLAFEHRFVGRQGLAAPISEWSLTIRKAAA</sequence>
<dbReference type="InterPro" id="IPR012437">
    <property type="entry name" value="DUF1638"/>
</dbReference>
<accession>A0A6J7D3B3</accession>
<dbReference type="AlphaFoldDB" id="A0A6J7D3B3"/>
<feature type="domain" description="DUF1638" evidence="1">
    <location>
        <begin position="38"/>
        <end position="188"/>
    </location>
</feature>
<evidence type="ECO:0000313" key="2">
    <source>
        <dbReference type="EMBL" id="CAB4865337.1"/>
    </source>
</evidence>
<dbReference type="EMBL" id="CAFBLP010000008">
    <property type="protein sequence ID" value="CAB4865337.1"/>
    <property type="molecule type" value="Genomic_DNA"/>
</dbReference>
<organism evidence="2">
    <name type="scientific">freshwater metagenome</name>
    <dbReference type="NCBI Taxonomy" id="449393"/>
    <lineage>
        <taxon>unclassified sequences</taxon>
        <taxon>metagenomes</taxon>
        <taxon>ecological metagenomes</taxon>
    </lineage>
</organism>
<reference evidence="2" key="1">
    <citation type="submission" date="2020-05" db="EMBL/GenBank/DDBJ databases">
        <authorList>
            <person name="Chiriac C."/>
            <person name="Salcher M."/>
            <person name="Ghai R."/>
            <person name="Kavagutti S V."/>
        </authorList>
    </citation>
    <scope>NUCLEOTIDE SEQUENCE</scope>
</reference>
<evidence type="ECO:0000259" key="1">
    <source>
        <dbReference type="Pfam" id="PF07796"/>
    </source>
</evidence>
<dbReference type="Pfam" id="PF07796">
    <property type="entry name" value="DUF1638"/>
    <property type="match status" value="1"/>
</dbReference>
<proteinExistence type="predicted"/>